<dbReference type="Proteomes" id="UP000535890">
    <property type="component" value="Unassembled WGS sequence"/>
</dbReference>
<keyword evidence="3" id="KW-1185">Reference proteome</keyword>
<dbReference type="EMBL" id="JACCBN010000001">
    <property type="protein sequence ID" value="NYD37542.1"/>
    <property type="molecule type" value="Genomic_DNA"/>
</dbReference>
<proteinExistence type="predicted"/>
<dbReference type="EC" id="4.2.1.44" evidence="2"/>
<dbReference type="Pfam" id="PF01261">
    <property type="entry name" value="AP_endonuc_2"/>
    <property type="match status" value="1"/>
</dbReference>
<reference evidence="2 3" key="1">
    <citation type="submission" date="2020-07" db="EMBL/GenBank/DDBJ databases">
        <title>Sequencing the genomes of 1000 actinobacteria strains.</title>
        <authorList>
            <person name="Klenk H.-P."/>
        </authorList>
    </citation>
    <scope>NUCLEOTIDE SEQUENCE [LARGE SCALE GENOMIC DNA]</scope>
    <source>
        <strain evidence="2 3">DSM 45772</strain>
    </source>
</reference>
<name>A0A7Y9DXX3_9PSEU</name>
<dbReference type="RefSeq" id="WP_179795091.1">
    <property type="nucleotide sequence ID" value="NZ_BAABHP010000025.1"/>
</dbReference>
<evidence type="ECO:0000313" key="2">
    <source>
        <dbReference type="EMBL" id="NYD37542.1"/>
    </source>
</evidence>
<organism evidence="2 3">
    <name type="scientific">Actinomycetospora corticicola</name>
    <dbReference type="NCBI Taxonomy" id="663602"/>
    <lineage>
        <taxon>Bacteria</taxon>
        <taxon>Bacillati</taxon>
        <taxon>Actinomycetota</taxon>
        <taxon>Actinomycetes</taxon>
        <taxon>Pseudonocardiales</taxon>
        <taxon>Pseudonocardiaceae</taxon>
        <taxon>Actinomycetospora</taxon>
    </lineage>
</organism>
<accession>A0A7Y9DXX3</accession>
<dbReference type="AlphaFoldDB" id="A0A7Y9DXX3"/>
<gene>
    <name evidence="2" type="ORF">BJ983_003644</name>
</gene>
<feature type="domain" description="Xylose isomerase-like TIM barrel" evidence="1">
    <location>
        <begin position="40"/>
        <end position="266"/>
    </location>
</feature>
<evidence type="ECO:0000313" key="3">
    <source>
        <dbReference type="Proteomes" id="UP000535890"/>
    </source>
</evidence>
<comment type="caution">
    <text evidence="2">The sequence shown here is derived from an EMBL/GenBank/DDBJ whole genome shotgun (WGS) entry which is preliminary data.</text>
</comment>
<dbReference type="Gene3D" id="3.20.20.150">
    <property type="entry name" value="Divalent-metal-dependent TIM barrel enzymes"/>
    <property type="match status" value="1"/>
</dbReference>
<dbReference type="PANTHER" id="PTHR12110">
    <property type="entry name" value="HYDROXYPYRUVATE ISOMERASE"/>
    <property type="match status" value="1"/>
</dbReference>
<dbReference type="InterPro" id="IPR050312">
    <property type="entry name" value="IolE/XylAMocC-like"/>
</dbReference>
<keyword evidence="2" id="KW-0456">Lyase</keyword>
<dbReference type="InterPro" id="IPR036237">
    <property type="entry name" value="Xyl_isomerase-like_sf"/>
</dbReference>
<dbReference type="GO" id="GO:0050114">
    <property type="term" value="F:myo-inosose-2 dehydratase activity"/>
    <property type="evidence" value="ECO:0007669"/>
    <property type="project" value="UniProtKB-EC"/>
</dbReference>
<dbReference type="PANTHER" id="PTHR12110:SF41">
    <property type="entry name" value="INOSOSE DEHYDRATASE"/>
    <property type="match status" value="1"/>
</dbReference>
<sequence>MRLGYHAITWGGLTATAEGVTSVRDLRYRVAGDMTRALHDIAAAGYAGVELFEGNVLELGDDLRRLLDETGLELVGVYTGAGFVFDDVREEELARIAVSADAAARAGASQLVVGGGSPRAAGPHAGDLDRLVIGLDAVADLAAERGLTACFHPHLGTIVEAPDAVDAVLDRSRIGFCPDTAHLAAGGGDPAALVRRHGDRVRHVHLKDLDRASGAFRPLGTGDLDLDDVLAAVRETGYDDWLVVELDSFDGDPADAARTSRAWLADRGFGAP</sequence>
<dbReference type="InterPro" id="IPR013022">
    <property type="entry name" value="Xyl_isomerase-like_TIM-brl"/>
</dbReference>
<protein>
    <submittedName>
        <fullName evidence="2">Inosose dehydratase</fullName>
        <ecNumber evidence="2">4.2.1.44</ecNumber>
    </submittedName>
</protein>
<evidence type="ECO:0000259" key="1">
    <source>
        <dbReference type="Pfam" id="PF01261"/>
    </source>
</evidence>
<dbReference type="SUPFAM" id="SSF51658">
    <property type="entry name" value="Xylose isomerase-like"/>
    <property type="match status" value="1"/>
</dbReference>